<comment type="caution">
    <text evidence="2">The sequence shown here is derived from an EMBL/GenBank/DDBJ whole genome shotgun (WGS) entry which is preliminary data.</text>
</comment>
<dbReference type="Proteomes" id="UP001596186">
    <property type="component" value="Unassembled WGS sequence"/>
</dbReference>
<dbReference type="RefSeq" id="WP_125593689.1">
    <property type="nucleotide sequence ID" value="NZ_JBHSSN010000013.1"/>
</dbReference>
<organism evidence="2 3">
    <name type="scientific">Companilactobacillus baiquanensis</name>
    <dbReference type="NCBI Taxonomy" id="2486005"/>
    <lineage>
        <taxon>Bacteria</taxon>
        <taxon>Bacillati</taxon>
        <taxon>Bacillota</taxon>
        <taxon>Bacilli</taxon>
        <taxon>Lactobacillales</taxon>
        <taxon>Lactobacillaceae</taxon>
        <taxon>Companilactobacillus</taxon>
    </lineage>
</organism>
<proteinExistence type="predicted"/>
<dbReference type="Gene3D" id="3.30.160.250">
    <property type="match status" value="1"/>
</dbReference>
<dbReference type="Pfam" id="PF15919">
    <property type="entry name" value="HicB_lk_antitox"/>
    <property type="match status" value="1"/>
</dbReference>
<evidence type="ECO:0000313" key="2">
    <source>
        <dbReference type="EMBL" id="MFC6323159.1"/>
    </source>
</evidence>
<evidence type="ECO:0000259" key="1">
    <source>
        <dbReference type="Pfam" id="PF15919"/>
    </source>
</evidence>
<protein>
    <submittedName>
        <fullName evidence="2">Type II toxin-antitoxin system HicB family antitoxin</fullName>
    </submittedName>
</protein>
<feature type="domain" description="HicB-like antitoxin of toxin-antitoxin system" evidence="1">
    <location>
        <begin position="8"/>
        <end position="114"/>
    </location>
</feature>
<evidence type="ECO:0000313" key="3">
    <source>
        <dbReference type="Proteomes" id="UP001596186"/>
    </source>
</evidence>
<accession>A0ABW1UWJ9</accession>
<reference evidence="3" key="1">
    <citation type="journal article" date="2019" name="Int. J. Syst. Evol. Microbiol.">
        <title>The Global Catalogue of Microorganisms (GCM) 10K type strain sequencing project: providing services to taxonomists for standard genome sequencing and annotation.</title>
        <authorList>
            <consortium name="The Broad Institute Genomics Platform"/>
            <consortium name="The Broad Institute Genome Sequencing Center for Infectious Disease"/>
            <person name="Wu L."/>
            <person name="Ma J."/>
        </authorList>
    </citation>
    <scope>NUCLEOTIDE SEQUENCE [LARGE SCALE GENOMIC DNA]</scope>
    <source>
        <strain evidence="3">CCM 8895</strain>
    </source>
</reference>
<keyword evidence="3" id="KW-1185">Reference proteome</keyword>
<dbReference type="SUPFAM" id="SSF143100">
    <property type="entry name" value="TTHA1013/TTHA0281-like"/>
    <property type="match status" value="1"/>
</dbReference>
<dbReference type="InterPro" id="IPR031807">
    <property type="entry name" value="HicB-like"/>
</dbReference>
<sequence>MKKRLVVYPAIFDDSENKKGIYSVEFPDVPDALTYGDNLAEALDRAPEALGLSLYELKTLPEPSNINEVRKNNPQAIINFVSVDLEKIKAKVKVPYVRKNTTLPADIAQKAEERNINFSETLLEGLKQKLNQ</sequence>
<name>A0ABW1UWJ9_9LACO</name>
<dbReference type="EMBL" id="JBHSSN010000013">
    <property type="protein sequence ID" value="MFC6323159.1"/>
    <property type="molecule type" value="Genomic_DNA"/>
</dbReference>
<gene>
    <name evidence="2" type="ORF">ACFP1F_05370</name>
</gene>
<dbReference type="InterPro" id="IPR035069">
    <property type="entry name" value="TTHA1013/TTHA0281-like"/>
</dbReference>